<protein>
    <recommendedName>
        <fullName evidence="1">ACT domain-containing protein</fullName>
    </recommendedName>
</protein>
<accession>A0A3B1D496</accession>
<reference evidence="2" key="1">
    <citation type="submission" date="2018-06" db="EMBL/GenBank/DDBJ databases">
        <authorList>
            <person name="Zhirakovskaya E."/>
        </authorList>
    </citation>
    <scope>NUCLEOTIDE SEQUENCE</scope>
</reference>
<evidence type="ECO:0000259" key="1">
    <source>
        <dbReference type="Pfam" id="PF19571"/>
    </source>
</evidence>
<dbReference type="AlphaFoldDB" id="A0A3B1D496"/>
<dbReference type="EMBL" id="UOGK01000112">
    <property type="protein sequence ID" value="VAX37686.1"/>
    <property type="molecule type" value="Genomic_DNA"/>
</dbReference>
<dbReference type="Pfam" id="PF19571">
    <property type="entry name" value="ACT_8"/>
    <property type="match status" value="1"/>
</dbReference>
<dbReference type="SUPFAM" id="SSF55021">
    <property type="entry name" value="ACT-like"/>
    <property type="match status" value="1"/>
</dbReference>
<feature type="domain" description="ACT" evidence="1">
    <location>
        <begin position="18"/>
        <end position="121"/>
    </location>
</feature>
<sequence>MSEAATPVETAQGYSPPTVTQLSVFLDNRVGRLYDLVEAFADSPDCYICALSVHEAADHAVVRLITDNAKSAINLLRDHKLPFCTMDVLIVEFTKGHTLSGMCLHLLAAELNIQFAYPLMVRPNGSPTIALAVDDKFLAGQILRRKEFRLLGEADIMDVR</sequence>
<dbReference type="InterPro" id="IPR045865">
    <property type="entry name" value="ACT-like_dom_sf"/>
</dbReference>
<organism evidence="2">
    <name type="scientific">hydrothermal vent metagenome</name>
    <dbReference type="NCBI Taxonomy" id="652676"/>
    <lineage>
        <taxon>unclassified sequences</taxon>
        <taxon>metagenomes</taxon>
        <taxon>ecological metagenomes</taxon>
    </lineage>
</organism>
<dbReference type="PANTHER" id="PTHR40099">
    <property type="entry name" value="ACETOLACTATE SYNTHASE, SMALL SUBUNIT"/>
    <property type="match status" value="1"/>
</dbReference>
<dbReference type="InterPro" id="IPR045739">
    <property type="entry name" value="ACT_dom_pair"/>
</dbReference>
<dbReference type="Gene3D" id="3.30.2130.10">
    <property type="entry name" value="VC0802-like"/>
    <property type="match status" value="1"/>
</dbReference>
<proteinExistence type="predicted"/>
<dbReference type="PANTHER" id="PTHR40099:SF1">
    <property type="entry name" value="ACETOLACTATE SYNTHASE, SMALL SUBUNIT"/>
    <property type="match status" value="1"/>
</dbReference>
<evidence type="ECO:0000313" key="2">
    <source>
        <dbReference type="EMBL" id="VAX37686.1"/>
    </source>
</evidence>
<gene>
    <name evidence="2" type="ORF">MNBD_PLANCTO03-970</name>
</gene>
<name>A0A3B1D496_9ZZZZ</name>